<organism evidence="1 2">
    <name type="scientific">Protopolystoma xenopodis</name>
    <dbReference type="NCBI Taxonomy" id="117903"/>
    <lineage>
        <taxon>Eukaryota</taxon>
        <taxon>Metazoa</taxon>
        <taxon>Spiralia</taxon>
        <taxon>Lophotrochozoa</taxon>
        <taxon>Platyhelminthes</taxon>
        <taxon>Monogenea</taxon>
        <taxon>Polyopisthocotylea</taxon>
        <taxon>Polystomatidea</taxon>
        <taxon>Polystomatidae</taxon>
        <taxon>Protopolystoma</taxon>
    </lineage>
</organism>
<keyword evidence="2" id="KW-1185">Reference proteome</keyword>
<gene>
    <name evidence="1" type="ORF">PXEA_LOCUS32949</name>
</gene>
<protein>
    <submittedName>
        <fullName evidence="1">Uncharacterized protein</fullName>
    </submittedName>
</protein>
<accession>A0A3S5B3P8</accession>
<dbReference type="EMBL" id="CAAALY010261473">
    <property type="protein sequence ID" value="VEL39509.1"/>
    <property type="molecule type" value="Genomic_DNA"/>
</dbReference>
<name>A0A3S5B3P8_9PLAT</name>
<comment type="caution">
    <text evidence="1">The sequence shown here is derived from an EMBL/GenBank/DDBJ whole genome shotgun (WGS) entry which is preliminary data.</text>
</comment>
<evidence type="ECO:0000313" key="2">
    <source>
        <dbReference type="Proteomes" id="UP000784294"/>
    </source>
</evidence>
<reference evidence="1" key="1">
    <citation type="submission" date="2018-11" db="EMBL/GenBank/DDBJ databases">
        <authorList>
            <consortium name="Pathogen Informatics"/>
        </authorList>
    </citation>
    <scope>NUCLEOTIDE SEQUENCE</scope>
</reference>
<proteinExistence type="predicted"/>
<sequence>MARELESTGLRRTGMSELCMSEVCGAAPVVCVKCVLETDTNCSDCSVLPLASSLRRFAWGKCRRKAAASTFRVCAEEGGVEGCPCVPGLGGSAVKSVITNRKASDTSTLEQPPQLRMCPCPLAGPSREVAPPPPPLLMPHKFIPADPYLPSRACWKGVRTMVVCVTSLCSNVIYLF</sequence>
<dbReference type="Proteomes" id="UP000784294">
    <property type="component" value="Unassembled WGS sequence"/>
</dbReference>
<evidence type="ECO:0000313" key="1">
    <source>
        <dbReference type="EMBL" id="VEL39509.1"/>
    </source>
</evidence>
<dbReference type="AlphaFoldDB" id="A0A3S5B3P8"/>